<dbReference type="RefSeq" id="XP_037159121.1">
    <property type="nucleotide sequence ID" value="XM_037314032.1"/>
</dbReference>
<organism evidence="1 2">
    <name type="scientific">Letharia columbiana</name>
    <dbReference type="NCBI Taxonomy" id="112416"/>
    <lineage>
        <taxon>Eukaryota</taxon>
        <taxon>Fungi</taxon>
        <taxon>Dikarya</taxon>
        <taxon>Ascomycota</taxon>
        <taxon>Pezizomycotina</taxon>
        <taxon>Lecanoromycetes</taxon>
        <taxon>OSLEUM clade</taxon>
        <taxon>Lecanoromycetidae</taxon>
        <taxon>Lecanorales</taxon>
        <taxon>Lecanorineae</taxon>
        <taxon>Parmeliaceae</taxon>
        <taxon>Letharia</taxon>
    </lineage>
</organism>
<comment type="caution">
    <text evidence="1">The sequence shown here is derived from an EMBL/GenBank/DDBJ whole genome shotgun (WGS) entry which is preliminary data.</text>
</comment>
<dbReference type="AlphaFoldDB" id="A0A8H6FGP3"/>
<name>A0A8H6FGP3_9LECA</name>
<evidence type="ECO:0000313" key="1">
    <source>
        <dbReference type="EMBL" id="KAF6227630.1"/>
    </source>
</evidence>
<accession>A0A8H6FGP3</accession>
<proteinExistence type="predicted"/>
<reference evidence="1 2" key="1">
    <citation type="journal article" date="2020" name="Genomics">
        <title>Complete, high-quality genomes from long-read metagenomic sequencing of two wolf lichen thalli reveals enigmatic genome architecture.</title>
        <authorList>
            <person name="McKenzie S.K."/>
            <person name="Walston R.F."/>
            <person name="Allen J.L."/>
        </authorList>
    </citation>
    <scope>NUCLEOTIDE SEQUENCE [LARGE SCALE GENOMIC DNA]</scope>
    <source>
        <strain evidence="1">WasteWater2</strain>
    </source>
</reference>
<sequence>MELQNERVSHLVPPDHELKQFDWPSKPTTGASAAVIVGAKGWPHLFLLFPPRTLAFPVSLPSLDPNPLDSQDRLLAPGAEYVHGRPRANMVNLRSRERDFGSRFTGAEVR</sequence>
<dbReference type="Proteomes" id="UP000578531">
    <property type="component" value="Unassembled WGS sequence"/>
</dbReference>
<evidence type="ECO:0000313" key="2">
    <source>
        <dbReference type="Proteomes" id="UP000578531"/>
    </source>
</evidence>
<protein>
    <submittedName>
        <fullName evidence="1">Uncharacterized protein</fullName>
    </submittedName>
</protein>
<gene>
    <name evidence="1" type="ORF">HO173_012159</name>
</gene>
<dbReference type="GeneID" id="59293796"/>
<keyword evidence="2" id="KW-1185">Reference proteome</keyword>
<dbReference type="EMBL" id="JACCJC010000084">
    <property type="protein sequence ID" value="KAF6227630.1"/>
    <property type="molecule type" value="Genomic_DNA"/>
</dbReference>